<name>A0A2J6QGQ8_9HELO</name>
<proteinExistence type="predicted"/>
<sequence>MSLLDFSRMPRRAIILSYAILLALIYVGVYNLGQLPEILRGSFFEASPYGQKDTPPPPGHEPPPAHESPKPAEGQYCKWVFDKYESSAYEDEWFQEVPNVQPTTPDGTNICKAQQAEKHVAASRAIVGRAINLTAIDPKIQWKTYNTMPTTTLDPADQYMSRMYYRRLCYNEEEREFYPASGHGIQLIEPLFGMLRDPFDLYCGSDKLTIENYPNTNPGQSKHHIVPQGFAPYTYTTKAGRVESTEWRTHGIPPWHSFLRPVYNEQVGTTFSTPENIHVDLGSSYFGGWTQASSAASGQWFYDMYHARGQRFNRFVAVEVETLNDTEAYEQVPADLIGIYTLMNIGLTMGEDKLNAIELIKRIVKPEDFFVLKLDIDSAPIEEPIIQNLLADDSENGGASALIDELMYEHHVNFWPMNGPWGIASTSKKDGDLLTSYNLFRDLRRKGIRAHSWP</sequence>
<dbReference type="EMBL" id="KZ613470">
    <property type="protein sequence ID" value="PMD25463.1"/>
    <property type="molecule type" value="Genomic_DNA"/>
</dbReference>
<feature type="region of interest" description="Disordered" evidence="1">
    <location>
        <begin position="49"/>
        <end position="72"/>
    </location>
</feature>
<organism evidence="3 4">
    <name type="scientific">Hyaloscypha hepaticicola</name>
    <dbReference type="NCBI Taxonomy" id="2082293"/>
    <lineage>
        <taxon>Eukaryota</taxon>
        <taxon>Fungi</taxon>
        <taxon>Dikarya</taxon>
        <taxon>Ascomycota</taxon>
        <taxon>Pezizomycotina</taxon>
        <taxon>Leotiomycetes</taxon>
        <taxon>Helotiales</taxon>
        <taxon>Hyaloscyphaceae</taxon>
        <taxon>Hyaloscypha</taxon>
    </lineage>
</organism>
<protein>
    <submittedName>
        <fullName evidence="3">Uncharacterized protein</fullName>
    </submittedName>
</protein>
<evidence type="ECO:0000256" key="1">
    <source>
        <dbReference type="SAM" id="MobiDB-lite"/>
    </source>
</evidence>
<accession>A0A2J6QGQ8</accession>
<reference evidence="3 4" key="1">
    <citation type="submission" date="2016-05" db="EMBL/GenBank/DDBJ databases">
        <title>A degradative enzymes factory behind the ericoid mycorrhizal symbiosis.</title>
        <authorList>
            <consortium name="DOE Joint Genome Institute"/>
            <person name="Martino E."/>
            <person name="Morin E."/>
            <person name="Grelet G."/>
            <person name="Kuo A."/>
            <person name="Kohler A."/>
            <person name="Daghino S."/>
            <person name="Barry K."/>
            <person name="Choi C."/>
            <person name="Cichocki N."/>
            <person name="Clum A."/>
            <person name="Copeland A."/>
            <person name="Hainaut M."/>
            <person name="Haridas S."/>
            <person name="Labutti K."/>
            <person name="Lindquist E."/>
            <person name="Lipzen A."/>
            <person name="Khouja H.-R."/>
            <person name="Murat C."/>
            <person name="Ohm R."/>
            <person name="Olson A."/>
            <person name="Spatafora J."/>
            <person name="Veneault-Fourrey C."/>
            <person name="Henrissat B."/>
            <person name="Grigoriev I."/>
            <person name="Martin F."/>
            <person name="Perotto S."/>
        </authorList>
    </citation>
    <scope>NUCLEOTIDE SEQUENCE [LARGE SCALE GENOMIC DNA]</scope>
    <source>
        <strain evidence="3 4">UAMH 7357</strain>
    </source>
</reference>
<gene>
    <name evidence="3" type="ORF">NA56DRAFT_642460</name>
</gene>
<keyword evidence="2" id="KW-0812">Transmembrane</keyword>
<keyword evidence="2" id="KW-0472">Membrane</keyword>
<dbReference type="AlphaFoldDB" id="A0A2J6QGQ8"/>
<keyword evidence="4" id="KW-1185">Reference proteome</keyword>
<dbReference type="OrthoDB" id="9981477at2759"/>
<evidence type="ECO:0000256" key="2">
    <source>
        <dbReference type="SAM" id="Phobius"/>
    </source>
</evidence>
<dbReference type="Proteomes" id="UP000235672">
    <property type="component" value="Unassembled WGS sequence"/>
</dbReference>
<feature type="transmembrane region" description="Helical" evidence="2">
    <location>
        <begin position="12"/>
        <end position="33"/>
    </location>
</feature>
<evidence type="ECO:0000313" key="4">
    <source>
        <dbReference type="Proteomes" id="UP000235672"/>
    </source>
</evidence>
<keyword evidence="2" id="KW-1133">Transmembrane helix</keyword>
<evidence type="ECO:0000313" key="3">
    <source>
        <dbReference type="EMBL" id="PMD25463.1"/>
    </source>
</evidence>